<accession>A0A1Y1VRY5</accession>
<evidence type="ECO:0000256" key="2">
    <source>
        <dbReference type="SAM" id="MobiDB-lite"/>
    </source>
</evidence>
<keyword evidence="1" id="KW-0175">Coiled coil</keyword>
<evidence type="ECO:0000256" key="1">
    <source>
        <dbReference type="SAM" id="Coils"/>
    </source>
</evidence>
<feature type="compositionally biased region" description="Basic and acidic residues" evidence="2">
    <location>
        <begin position="62"/>
        <end position="73"/>
    </location>
</feature>
<feature type="coiled-coil region" evidence="1">
    <location>
        <begin position="81"/>
        <end position="119"/>
    </location>
</feature>
<dbReference type="EMBL" id="MCFD01000131">
    <property type="protein sequence ID" value="ORX64048.1"/>
    <property type="molecule type" value="Genomic_DNA"/>
</dbReference>
<dbReference type="OrthoDB" id="5573685at2759"/>
<feature type="region of interest" description="Disordered" evidence="2">
    <location>
        <begin position="19"/>
        <end position="78"/>
    </location>
</feature>
<organism evidence="3 4">
    <name type="scientific">Linderina pennispora</name>
    <dbReference type="NCBI Taxonomy" id="61395"/>
    <lineage>
        <taxon>Eukaryota</taxon>
        <taxon>Fungi</taxon>
        <taxon>Fungi incertae sedis</taxon>
        <taxon>Zoopagomycota</taxon>
        <taxon>Kickxellomycotina</taxon>
        <taxon>Kickxellomycetes</taxon>
        <taxon>Kickxellales</taxon>
        <taxon>Kickxellaceae</taxon>
        <taxon>Linderina</taxon>
    </lineage>
</organism>
<protein>
    <submittedName>
        <fullName evidence="3">Uncharacterized protein</fullName>
    </submittedName>
</protein>
<dbReference type="AlphaFoldDB" id="A0A1Y1VRY5"/>
<comment type="caution">
    <text evidence="3">The sequence shown here is derived from an EMBL/GenBank/DDBJ whole genome shotgun (WGS) entry which is preliminary data.</text>
</comment>
<evidence type="ECO:0000313" key="4">
    <source>
        <dbReference type="Proteomes" id="UP000193922"/>
    </source>
</evidence>
<feature type="compositionally biased region" description="Basic residues" evidence="2">
    <location>
        <begin position="37"/>
        <end position="46"/>
    </location>
</feature>
<reference evidence="3 4" key="1">
    <citation type="submission" date="2016-07" db="EMBL/GenBank/DDBJ databases">
        <title>Pervasive Adenine N6-methylation of Active Genes in Fungi.</title>
        <authorList>
            <consortium name="DOE Joint Genome Institute"/>
            <person name="Mondo S.J."/>
            <person name="Dannebaum R.O."/>
            <person name="Kuo R.C."/>
            <person name="Labutti K."/>
            <person name="Haridas S."/>
            <person name="Kuo A."/>
            <person name="Salamov A."/>
            <person name="Ahrendt S.R."/>
            <person name="Lipzen A."/>
            <person name="Sullivan W."/>
            <person name="Andreopoulos W.B."/>
            <person name="Clum A."/>
            <person name="Lindquist E."/>
            <person name="Daum C."/>
            <person name="Ramamoorthy G.K."/>
            <person name="Gryganskyi A."/>
            <person name="Culley D."/>
            <person name="Magnuson J.K."/>
            <person name="James T.Y."/>
            <person name="O'Malley M.A."/>
            <person name="Stajich J.E."/>
            <person name="Spatafora J.W."/>
            <person name="Visel A."/>
            <person name="Grigoriev I.V."/>
        </authorList>
    </citation>
    <scope>NUCLEOTIDE SEQUENCE [LARGE SCALE GENOMIC DNA]</scope>
    <source>
        <strain evidence="3 4">ATCC 12442</strain>
    </source>
</reference>
<evidence type="ECO:0000313" key="3">
    <source>
        <dbReference type="EMBL" id="ORX64048.1"/>
    </source>
</evidence>
<dbReference type="GeneID" id="63805658"/>
<name>A0A1Y1VRY5_9FUNG</name>
<gene>
    <name evidence="3" type="ORF">DL89DRAFT_272781</name>
</gene>
<keyword evidence="4" id="KW-1185">Reference proteome</keyword>
<dbReference type="Proteomes" id="UP000193922">
    <property type="component" value="Unassembled WGS sequence"/>
</dbReference>
<proteinExistence type="predicted"/>
<dbReference type="RefSeq" id="XP_040739156.1">
    <property type="nucleotide sequence ID" value="XM_040889010.1"/>
</dbReference>
<sequence>MGAHKKTVDKKLALKRKLQTTKRTAHVGKTTHDELKARRKQMKHLKAALAPSYASTKHSRPPRQDKDLSERLRGTAPIPTNAQLLNKAKEEREAMALAYENQQKALNTTVDELAQLMSK</sequence>